<dbReference type="Proteomes" id="UP001219525">
    <property type="component" value="Unassembled WGS sequence"/>
</dbReference>
<evidence type="ECO:0000313" key="2">
    <source>
        <dbReference type="EMBL" id="KAJ7220136.1"/>
    </source>
</evidence>
<keyword evidence="3" id="KW-1185">Reference proteome</keyword>
<evidence type="ECO:0000256" key="1">
    <source>
        <dbReference type="SAM" id="MobiDB-lite"/>
    </source>
</evidence>
<name>A0AAD6YGC1_9AGAR</name>
<organism evidence="2 3">
    <name type="scientific">Mycena pura</name>
    <dbReference type="NCBI Taxonomy" id="153505"/>
    <lineage>
        <taxon>Eukaryota</taxon>
        <taxon>Fungi</taxon>
        <taxon>Dikarya</taxon>
        <taxon>Basidiomycota</taxon>
        <taxon>Agaricomycotina</taxon>
        <taxon>Agaricomycetes</taxon>
        <taxon>Agaricomycetidae</taxon>
        <taxon>Agaricales</taxon>
        <taxon>Marasmiineae</taxon>
        <taxon>Mycenaceae</taxon>
        <taxon>Mycena</taxon>
    </lineage>
</organism>
<sequence length="260" mass="28536">MHVSLGPAVSPAEEKLKKKQEPQGPIDRYLKDESSGEWGVWHVGGRPRFSPTQTESSKSPGVKGRMLPILQSRLAMGSGASRHERRALGYAQPICYAEFRQRSKGRGLGTDESESESEETKQDSHRNFSNTPVHHCLPTPTSSAASNRPAARDLVVEVVEAHKVGHLQTPPSADRQTGAFLFILCTCKFMEFKHYVESLIFRVRPGPSRRSLDLLRALLRDGVSPLAAPAWTRTESSMLSSATLILTDIGANLALIPSIT</sequence>
<reference evidence="2" key="1">
    <citation type="submission" date="2023-03" db="EMBL/GenBank/DDBJ databases">
        <title>Massive genome expansion in bonnet fungi (Mycena s.s.) driven by repeated elements and novel gene families across ecological guilds.</title>
        <authorList>
            <consortium name="Lawrence Berkeley National Laboratory"/>
            <person name="Harder C.B."/>
            <person name="Miyauchi S."/>
            <person name="Viragh M."/>
            <person name="Kuo A."/>
            <person name="Thoen E."/>
            <person name="Andreopoulos B."/>
            <person name="Lu D."/>
            <person name="Skrede I."/>
            <person name="Drula E."/>
            <person name="Henrissat B."/>
            <person name="Morin E."/>
            <person name="Kohler A."/>
            <person name="Barry K."/>
            <person name="LaButti K."/>
            <person name="Morin E."/>
            <person name="Salamov A."/>
            <person name="Lipzen A."/>
            <person name="Mereny Z."/>
            <person name="Hegedus B."/>
            <person name="Baldrian P."/>
            <person name="Stursova M."/>
            <person name="Weitz H."/>
            <person name="Taylor A."/>
            <person name="Grigoriev I.V."/>
            <person name="Nagy L.G."/>
            <person name="Martin F."/>
            <person name="Kauserud H."/>
        </authorList>
    </citation>
    <scope>NUCLEOTIDE SEQUENCE</scope>
    <source>
        <strain evidence="2">9144</strain>
    </source>
</reference>
<protein>
    <submittedName>
        <fullName evidence="2">Uncharacterized protein</fullName>
    </submittedName>
</protein>
<feature type="region of interest" description="Disordered" evidence="1">
    <location>
        <begin position="105"/>
        <end position="133"/>
    </location>
</feature>
<evidence type="ECO:0000313" key="3">
    <source>
        <dbReference type="Proteomes" id="UP001219525"/>
    </source>
</evidence>
<dbReference type="AlphaFoldDB" id="A0AAD6YGC1"/>
<gene>
    <name evidence="2" type="ORF">GGX14DRAFT_389509</name>
</gene>
<feature type="compositionally biased region" description="Polar residues" evidence="1">
    <location>
        <begin position="50"/>
        <end position="59"/>
    </location>
</feature>
<accession>A0AAD6YGC1</accession>
<feature type="compositionally biased region" description="Basic and acidic residues" evidence="1">
    <location>
        <begin position="12"/>
        <end position="21"/>
    </location>
</feature>
<feature type="region of interest" description="Disordered" evidence="1">
    <location>
        <begin position="1"/>
        <end position="65"/>
    </location>
</feature>
<dbReference type="EMBL" id="JARJCW010000010">
    <property type="protein sequence ID" value="KAJ7220136.1"/>
    <property type="molecule type" value="Genomic_DNA"/>
</dbReference>
<proteinExistence type="predicted"/>
<comment type="caution">
    <text evidence="2">The sequence shown here is derived from an EMBL/GenBank/DDBJ whole genome shotgun (WGS) entry which is preliminary data.</text>
</comment>